<dbReference type="InterPro" id="IPR011066">
    <property type="entry name" value="MscS_channel_C_sf"/>
</dbReference>
<gene>
    <name evidence="10" type="ORF">AUK40_01500</name>
</gene>
<dbReference type="Pfam" id="PF00924">
    <property type="entry name" value="MS_channel_2nd"/>
    <property type="match status" value="1"/>
</dbReference>
<evidence type="ECO:0000256" key="6">
    <source>
        <dbReference type="ARBA" id="ARBA00023136"/>
    </source>
</evidence>
<dbReference type="Gene3D" id="2.30.30.60">
    <property type="match status" value="1"/>
</dbReference>
<dbReference type="PANTHER" id="PTHR30221:SF1">
    <property type="entry name" value="SMALL-CONDUCTANCE MECHANOSENSITIVE CHANNEL"/>
    <property type="match status" value="1"/>
</dbReference>
<keyword evidence="3" id="KW-1003">Cell membrane</keyword>
<feature type="transmembrane region" description="Helical" evidence="8">
    <location>
        <begin position="72"/>
        <end position="90"/>
    </location>
</feature>
<comment type="caution">
    <text evidence="10">The sequence shown here is derived from an EMBL/GenBank/DDBJ whole genome shotgun (WGS) entry which is preliminary data.</text>
</comment>
<dbReference type="Gene3D" id="1.10.287.1260">
    <property type="match status" value="1"/>
</dbReference>
<feature type="domain" description="Mechanosensitive ion channel MscS" evidence="9">
    <location>
        <begin position="296"/>
        <end position="363"/>
    </location>
</feature>
<dbReference type="SUPFAM" id="SSF50182">
    <property type="entry name" value="Sm-like ribonucleoproteins"/>
    <property type="match status" value="1"/>
</dbReference>
<dbReference type="GO" id="GO:0005886">
    <property type="term" value="C:plasma membrane"/>
    <property type="evidence" value="ECO:0007669"/>
    <property type="project" value="UniProtKB-SubCell"/>
</dbReference>
<dbReference type="InterPro" id="IPR027359">
    <property type="entry name" value="Volt_channel_dom_sf"/>
</dbReference>
<dbReference type="InterPro" id="IPR023408">
    <property type="entry name" value="MscS_beta-dom_sf"/>
</dbReference>
<evidence type="ECO:0000256" key="2">
    <source>
        <dbReference type="ARBA" id="ARBA00008017"/>
    </source>
</evidence>
<evidence type="ECO:0000256" key="5">
    <source>
        <dbReference type="ARBA" id="ARBA00022989"/>
    </source>
</evidence>
<dbReference type="InterPro" id="IPR011014">
    <property type="entry name" value="MscS_channel_TM-2"/>
</dbReference>
<dbReference type="InterPro" id="IPR045275">
    <property type="entry name" value="MscS_archaea/bacteria_type"/>
</dbReference>
<feature type="transmembrane region" description="Helical" evidence="8">
    <location>
        <begin position="244"/>
        <end position="267"/>
    </location>
</feature>
<evidence type="ECO:0000256" key="4">
    <source>
        <dbReference type="ARBA" id="ARBA00022692"/>
    </source>
</evidence>
<comment type="similarity">
    <text evidence="2">Belongs to the MscS (TC 1.A.23) family.</text>
</comment>
<evidence type="ECO:0000256" key="1">
    <source>
        <dbReference type="ARBA" id="ARBA00004651"/>
    </source>
</evidence>
<sequence length="677" mass="78050">MTAHSKLSAGHGKKNNRSEKNYFRPKVTTPKLEAFEKKVEIPMMLLAVIMIATMLIPYFSTVTTTVKHALEIIDRGIWAAFFGEFCIRLALAPTGQRIRFSIQNWLDIIIILLPIIRVIRIFRALRILRSLRVVRSLRIVRAFLVFAKRGNSLSALSRKSKIDFIIILIAILMKPIALAAGLIFASLLLKETIPTPIVAMYADKTIWLSIIVVCGYLFNRLLVKEVLIVGIREAAKRSQSNFDIIITPIIQKLAPAVVVAFTVLLSLQLLGFNTSALSVLIGGMSFVIAFATQEALGNVVAGLFLSIDTPFKFGDLIELPDLGICEVKKIGIRATELYVMKSNTIVSMPNNTVSSATITNLSRPAPDLQLHLIFNLAYDTDISTCSRLITETLDLNPYVVGDPRIKIDIMKQRLLYLQENDDGYAREKEKVTWGIQYWQKKEIFKKDYHHFTEFLKLMSNEIGVMQNNGLDEGQQAIVRTLNKHLRHYHERVIDSYQRLYEINLDDPSLQQYRKEYDTSFQEQALRIYHDEFKDHRQPAFDAVEKIENYNIEKLVDFYRTKLEFLQDRMSILLEKMDRIKPEDELRLHSQIHEFLNWLEENFILSANTYEHPAITTKNYGAYTLDIQAEYFIWGIDLERFQRIERVESELRQVILTKFNQHGIEMPNPTQDINLNQS</sequence>
<organism evidence="10 11">
    <name type="scientific">Candidatus Wirthbacteria bacterium CG2_30_54_11</name>
    <dbReference type="NCBI Taxonomy" id="1817892"/>
    <lineage>
        <taxon>Bacteria</taxon>
        <taxon>Candidatus Wirthbacteria</taxon>
    </lineage>
</organism>
<reference evidence="10 11" key="1">
    <citation type="journal article" date="2016" name="Environ. Microbiol.">
        <title>Genomic resolution of a cold subsurface aquifer community provides metabolic insights for novel microbes adapted to high CO concentrations.</title>
        <authorList>
            <person name="Probst A.J."/>
            <person name="Castelle C.J."/>
            <person name="Singh A."/>
            <person name="Brown C.T."/>
            <person name="Anantharaman K."/>
            <person name="Sharon I."/>
            <person name="Hug L.A."/>
            <person name="Burstein D."/>
            <person name="Emerson J.B."/>
            <person name="Thomas B.C."/>
            <person name="Banfield J.F."/>
        </authorList>
    </citation>
    <scope>NUCLEOTIDE SEQUENCE [LARGE SCALE GENOMIC DNA]</scope>
    <source>
        <strain evidence="10">CG2_30_54_11</strain>
    </source>
</reference>
<feature type="transmembrane region" description="Helical" evidence="8">
    <location>
        <begin position="205"/>
        <end position="223"/>
    </location>
</feature>
<dbReference type="EMBL" id="MNZT01000026">
    <property type="protein sequence ID" value="OIP98445.1"/>
    <property type="molecule type" value="Genomic_DNA"/>
</dbReference>
<feature type="transmembrane region" description="Helical" evidence="8">
    <location>
        <begin position="102"/>
        <end position="122"/>
    </location>
</feature>
<feature type="region of interest" description="Disordered" evidence="7">
    <location>
        <begin position="1"/>
        <end position="20"/>
    </location>
</feature>
<evidence type="ECO:0000256" key="3">
    <source>
        <dbReference type="ARBA" id="ARBA00022475"/>
    </source>
</evidence>
<dbReference type="InterPro" id="IPR010920">
    <property type="entry name" value="LSM_dom_sf"/>
</dbReference>
<dbReference type="SUPFAM" id="SSF82861">
    <property type="entry name" value="Mechanosensitive channel protein MscS (YggB), transmembrane region"/>
    <property type="match status" value="1"/>
</dbReference>
<keyword evidence="5 8" id="KW-1133">Transmembrane helix</keyword>
<dbReference type="InterPro" id="IPR006685">
    <property type="entry name" value="MscS_channel_2nd"/>
</dbReference>
<dbReference type="AlphaFoldDB" id="A0A1J5IMR8"/>
<evidence type="ECO:0000313" key="11">
    <source>
        <dbReference type="Proteomes" id="UP000183245"/>
    </source>
</evidence>
<keyword evidence="6 8" id="KW-0472">Membrane</keyword>
<dbReference type="SUPFAM" id="SSF81324">
    <property type="entry name" value="Voltage-gated potassium channels"/>
    <property type="match status" value="1"/>
</dbReference>
<feature type="transmembrane region" description="Helical" evidence="8">
    <location>
        <begin position="41"/>
        <end position="60"/>
    </location>
</feature>
<comment type="subcellular location">
    <subcellularLocation>
        <location evidence="1">Cell membrane</location>
        <topology evidence="1">Multi-pass membrane protein</topology>
    </subcellularLocation>
</comment>
<dbReference type="GO" id="GO:0008381">
    <property type="term" value="F:mechanosensitive monoatomic ion channel activity"/>
    <property type="evidence" value="ECO:0007669"/>
    <property type="project" value="InterPro"/>
</dbReference>
<proteinExistence type="inferred from homology"/>
<dbReference type="SUPFAM" id="SSF82689">
    <property type="entry name" value="Mechanosensitive channel protein MscS (YggB), C-terminal domain"/>
    <property type="match status" value="1"/>
</dbReference>
<dbReference type="Gene3D" id="1.20.120.350">
    <property type="entry name" value="Voltage-gated potassium channels. Chain C"/>
    <property type="match status" value="1"/>
</dbReference>
<protein>
    <recommendedName>
        <fullName evidence="9">Mechanosensitive ion channel MscS domain-containing protein</fullName>
    </recommendedName>
</protein>
<keyword evidence="4 8" id="KW-0812">Transmembrane</keyword>
<dbReference type="PANTHER" id="PTHR30221">
    <property type="entry name" value="SMALL-CONDUCTANCE MECHANOSENSITIVE CHANNEL"/>
    <property type="match status" value="1"/>
</dbReference>
<evidence type="ECO:0000256" key="8">
    <source>
        <dbReference type="SAM" id="Phobius"/>
    </source>
</evidence>
<evidence type="ECO:0000256" key="7">
    <source>
        <dbReference type="SAM" id="MobiDB-lite"/>
    </source>
</evidence>
<evidence type="ECO:0000313" key="10">
    <source>
        <dbReference type="EMBL" id="OIP98445.1"/>
    </source>
</evidence>
<feature type="transmembrane region" description="Helical" evidence="8">
    <location>
        <begin position="164"/>
        <end position="185"/>
    </location>
</feature>
<name>A0A1J5IMR8_9BACT</name>
<evidence type="ECO:0000259" key="9">
    <source>
        <dbReference type="Pfam" id="PF00924"/>
    </source>
</evidence>
<accession>A0A1J5IMR8</accession>
<dbReference type="STRING" id="1817892.AUK40_01500"/>
<dbReference type="Proteomes" id="UP000183245">
    <property type="component" value="Unassembled WGS sequence"/>
</dbReference>